<dbReference type="EMBL" id="JAKMUV010000002">
    <property type="protein sequence ID" value="MCZ9304442.1"/>
    <property type="molecule type" value="Genomic_DNA"/>
</dbReference>
<keyword evidence="11" id="KW-0963">Cytoplasm</keyword>
<evidence type="ECO:0000256" key="2">
    <source>
        <dbReference type="ARBA" id="ARBA00006997"/>
    </source>
</evidence>
<feature type="binding site" evidence="11">
    <location>
        <position position="16"/>
    </location>
    <ligand>
        <name>Mg(2+)</name>
        <dbReference type="ChEBI" id="CHEBI:18420"/>
    </ligand>
</feature>
<evidence type="ECO:0000256" key="8">
    <source>
        <dbReference type="ARBA" id="ARBA00022840"/>
    </source>
</evidence>
<dbReference type="PANTHER" id="PTHR21087">
    <property type="entry name" value="SHIKIMATE KINASE"/>
    <property type="match status" value="1"/>
</dbReference>
<dbReference type="InterPro" id="IPR031322">
    <property type="entry name" value="Shikimate/glucono_kinase"/>
</dbReference>
<feature type="binding site" evidence="11">
    <location>
        <position position="79"/>
    </location>
    <ligand>
        <name>substrate</name>
    </ligand>
</feature>
<evidence type="ECO:0000256" key="11">
    <source>
        <dbReference type="HAMAP-Rule" id="MF_00109"/>
    </source>
</evidence>
<keyword evidence="11" id="KW-0460">Magnesium</keyword>
<dbReference type="GeneID" id="301812433"/>
<dbReference type="AlphaFoldDB" id="A0A9X3M5S7"/>
<feature type="binding site" evidence="11">
    <location>
        <position position="116"/>
    </location>
    <ligand>
        <name>ATP</name>
        <dbReference type="ChEBI" id="CHEBI:30616"/>
    </ligand>
</feature>
<dbReference type="GO" id="GO:0008652">
    <property type="term" value="P:amino acid biosynthetic process"/>
    <property type="evidence" value="ECO:0007669"/>
    <property type="project" value="UniProtKB-KW"/>
</dbReference>
<evidence type="ECO:0000256" key="10">
    <source>
        <dbReference type="ARBA" id="ARBA00048567"/>
    </source>
</evidence>
<dbReference type="GO" id="GO:0000287">
    <property type="term" value="F:magnesium ion binding"/>
    <property type="evidence" value="ECO:0007669"/>
    <property type="project" value="UniProtKB-UniRule"/>
</dbReference>
<evidence type="ECO:0000256" key="9">
    <source>
        <dbReference type="ARBA" id="ARBA00023141"/>
    </source>
</evidence>
<dbReference type="EC" id="2.7.1.71" evidence="3 11"/>
<proteinExistence type="inferred from homology"/>
<keyword evidence="9 11" id="KW-0057">Aromatic amino acid biosynthesis</keyword>
<comment type="similarity">
    <text evidence="2 11">Belongs to the shikimate kinase family.</text>
</comment>
<dbReference type="Gene3D" id="3.40.50.300">
    <property type="entry name" value="P-loop containing nucleotide triphosphate hydrolases"/>
    <property type="match status" value="1"/>
</dbReference>
<dbReference type="CDD" id="cd00464">
    <property type="entry name" value="SK"/>
    <property type="match status" value="1"/>
</dbReference>
<feature type="binding site" evidence="11">
    <location>
        <position position="58"/>
    </location>
    <ligand>
        <name>substrate</name>
    </ligand>
</feature>
<feature type="binding site" evidence="11">
    <location>
        <position position="135"/>
    </location>
    <ligand>
        <name>substrate</name>
    </ligand>
</feature>
<reference evidence="12" key="1">
    <citation type="submission" date="2022-02" db="EMBL/GenBank/DDBJ databases">
        <title>Corynebacterium sp. from urogenital microbiome.</title>
        <authorList>
            <person name="Cappelli E.A."/>
            <person name="Ribeiro T.G."/>
            <person name="Peixe L."/>
        </authorList>
    </citation>
    <scope>NUCLEOTIDE SEQUENCE</scope>
    <source>
        <strain evidence="12">C9Ua_112</strain>
    </source>
</reference>
<evidence type="ECO:0000256" key="1">
    <source>
        <dbReference type="ARBA" id="ARBA00004842"/>
    </source>
</evidence>
<sequence>MSPRAVLVGLPGSGKTTIGKRLANALNVQLVDTDHLLEAKLGKTCSQIMAELGEPGFREKEADVVAEALHSDGIVSLGGGAVVTERTRQLLADHTVVYLNVSIDEGVRRTSRSNARPLLNVPDPRSKYEELFAQRSAFYEEVSNFMVRCDGKEPRRVVTDILMFIEEIRLERLDERDHVQPDPAFR</sequence>
<keyword evidence="6 11" id="KW-0547">Nucleotide-binding</keyword>
<organism evidence="12 13">
    <name type="scientific">Corynebacterium macclintockiae</name>
    <dbReference type="NCBI Taxonomy" id="2913501"/>
    <lineage>
        <taxon>Bacteria</taxon>
        <taxon>Bacillati</taxon>
        <taxon>Actinomycetota</taxon>
        <taxon>Actinomycetes</taxon>
        <taxon>Mycobacteriales</taxon>
        <taxon>Corynebacteriaceae</taxon>
        <taxon>Corynebacterium</taxon>
    </lineage>
</organism>
<dbReference type="PROSITE" id="PS01128">
    <property type="entry name" value="SHIKIMATE_KINASE"/>
    <property type="match status" value="1"/>
</dbReference>
<dbReference type="GO" id="GO:0009423">
    <property type="term" value="P:chorismate biosynthetic process"/>
    <property type="evidence" value="ECO:0007669"/>
    <property type="project" value="UniProtKB-UniRule"/>
</dbReference>
<dbReference type="RefSeq" id="WP_043012133.1">
    <property type="nucleotide sequence ID" value="NZ_JAKMUV010000002.1"/>
</dbReference>
<feature type="binding site" evidence="11">
    <location>
        <position position="34"/>
    </location>
    <ligand>
        <name>substrate</name>
    </ligand>
</feature>
<keyword evidence="13" id="KW-1185">Reference proteome</keyword>
<gene>
    <name evidence="11" type="primary">aroK</name>
    <name evidence="12" type="ORF">L8U58_02670</name>
</gene>
<dbReference type="InterPro" id="IPR027417">
    <property type="entry name" value="P-loop_NTPase"/>
</dbReference>
<evidence type="ECO:0000256" key="3">
    <source>
        <dbReference type="ARBA" id="ARBA00012154"/>
    </source>
</evidence>
<dbReference type="GO" id="GO:0005524">
    <property type="term" value="F:ATP binding"/>
    <property type="evidence" value="ECO:0007669"/>
    <property type="project" value="UniProtKB-UniRule"/>
</dbReference>
<dbReference type="GO" id="GO:0005829">
    <property type="term" value="C:cytosol"/>
    <property type="evidence" value="ECO:0007669"/>
    <property type="project" value="TreeGrafter"/>
</dbReference>
<protein>
    <recommendedName>
        <fullName evidence="3 11">Shikimate kinase</fullName>
        <shortName evidence="11">SK</shortName>
        <ecNumber evidence="3 11">2.7.1.71</ecNumber>
    </recommendedName>
</protein>
<keyword evidence="8 11" id="KW-0067">ATP-binding</keyword>
<evidence type="ECO:0000256" key="5">
    <source>
        <dbReference type="ARBA" id="ARBA00022679"/>
    </source>
</evidence>
<accession>A0A9X3M5S7</accession>
<dbReference type="Proteomes" id="UP001146505">
    <property type="component" value="Unassembled WGS sequence"/>
</dbReference>
<keyword evidence="4 11" id="KW-0028">Amino-acid biosynthesis</keyword>
<keyword evidence="7 11" id="KW-0418">Kinase</keyword>
<keyword evidence="5 11" id="KW-0808">Transferase</keyword>
<dbReference type="GO" id="GO:0004765">
    <property type="term" value="F:shikimate kinase activity"/>
    <property type="evidence" value="ECO:0007669"/>
    <property type="project" value="UniProtKB-UniRule"/>
</dbReference>
<evidence type="ECO:0000313" key="13">
    <source>
        <dbReference type="Proteomes" id="UP001146505"/>
    </source>
</evidence>
<evidence type="ECO:0000256" key="4">
    <source>
        <dbReference type="ARBA" id="ARBA00022605"/>
    </source>
</evidence>
<dbReference type="GO" id="GO:0009073">
    <property type="term" value="P:aromatic amino acid family biosynthetic process"/>
    <property type="evidence" value="ECO:0007669"/>
    <property type="project" value="UniProtKB-KW"/>
</dbReference>
<evidence type="ECO:0000256" key="7">
    <source>
        <dbReference type="ARBA" id="ARBA00022777"/>
    </source>
</evidence>
<comment type="caution">
    <text evidence="11">Lacks conserved residue(s) required for the propagation of feature annotation.</text>
</comment>
<dbReference type="Pfam" id="PF01202">
    <property type="entry name" value="SKI"/>
    <property type="match status" value="1"/>
</dbReference>
<comment type="subcellular location">
    <subcellularLocation>
        <location evidence="11">Cytoplasm</location>
    </subcellularLocation>
</comment>
<comment type="cofactor">
    <cofactor evidence="11">
        <name>Mg(2+)</name>
        <dbReference type="ChEBI" id="CHEBI:18420"/>
    </cofactor>
    <text evidence="11">Binds 1 Mg(2+) ion per subunit.</text>
</comment>
<dbReference type="InterPro" id="IPR023000">
    <property type="entry name" value="Shikimate_kinase_CS"/>
</dbReference>
<feature type="binding site" evidence="11">
    <location>
        <begin position="12"/>
        <end position="17"/>
    </location>
    <ligand>
        <name>ATP</name>
        <dbReference type="ChEBI" id="CHEBI:30616"/>
    </ligand>
</feature>
<comment type="subunit">
    <text evidence="11">Monomer.</text>
</comment>
<dbReference type="PRINTS" id="PR01100">
    <property type="entry name" value="SHIKIMTKNASE"/>
</dbReference>
<evidence type="ECO:0000313" key="12">
    <source>
        <dbReference type="EMBL" id="MCZ9304442.1"/>
    </source>
</evidence>
<evidence type="ECO:0000256" key="6">
    <source>
        <dbReference type="ARBA" id="ARBA00022741"/>
    </source>
</evidence>
<comment type="caution">
    <text evidence="12">The sequence shown here is derived from an EMBL/GenBank/DDBJ whole genome shotgun (WGS) entry which is preliminary data.</text>
</comment>
<dbReference type="InterPro" id="IPR000623">
    <property type="entry name" value="Shikimate_kinase/TSH1"/>
</dbReference>
<dbReference type="PANTHER" id="PTHR21087:SF16">
    <property type="entry name" value="SHIKIMATE KINASE 1, CHLOROPLASTIC"/>
    <property type="match status" value="1"/>
</dbReference>
<name>A0A9X3M5S7_9CORY</name>
<comment type="catalytic activity">
    <reaction evidence="10 11">
        <text>shikimate + ATP = 3-phosphoshikimate + ADP + H(+)</text>
        <dbReference type="Rhea" id="RHEA:13121"/>
        <dbReference type="ChEBI" id="CHEBI:15378"/>
        <dbReference type="ChEBI" id="CHEBI:30616"/>
        <dbReference type="ChEBI" id="CHEBI:36208"/>
        <dbReference type="ChEBI" id="CHEBI:145989"/>
        <dbReference type="ChEBI" id="CHEBI:456216"/>
        <dbReference type="EC" id="2.7.1.71"/>
    </reaction>
</comment>
<keyword evidence="11" id="KW-0479">Metal-binding</keyword>
<comment type="function">
    <text evidence="11">Catalyzes the specific phosphorylation of the 3-hydroxyl group of shikimic acid using ATP as a cosubstrate.</text>
</comment>
<dbReference type="HAMAP" id="MF_00109">
    <property type="entry name" value="Shikimate_kinase"/>
    <property type="match status" value="1"/>
</dbReference>
<dbReference type="SUPFAM" id="SSF52540">
    <property type="entry name" value="P-loop containing nucleoside triphosphate hydrolases"/>
    <property type="match status" value="1"/>
</dbReference>
<comment type="pathway">
    <text evidence="1 11">Metabolic intermediate biosynthesis; chorismate biosynthesis; chorismate from D-erythrose 4-phosphate and phosphoenolpyruvate: step 5/7.</text>
</comment>